<evidence type="ECO:0000256" key="6">
    <source>
        <dbReference type="ARBA" id="ARBA00022679"/>
    </source>
</evidence>
<comment type="caution">
    <text evidence="17">The sequence shown here is derived from an EMBL/GenBank/DDBJ whole genome shotgun (WGS) entry which is preliminary data.</text>
</comment>
<keyword evidence="11 14" id="KW-1133">Transmembrane helix</keyword>
<keyword evidence="4" id="KW-1003">Cell membrane</keyword>
<dbReference type="Pfam" id="PF00512">
    <property type="entry name" value="HisKA"/>
    <property type="match status" value="1"/>
</dbReference>
<evidence type="ECO:0000256" key="2">
    <source>
        <dbReference type="ARBA" id="ARBA00004651"/>
    </source>
</evidence>
<keyword evidence="13 14" id="KW-0472">Membrane</keyword>
<evidence type="ECO:0000256" key="9">
    <source>
        <dbReference type="ARBA" id="ARBA00022777"/>
    </source>
</evidence>
<evidence type="ECO:0000256" key="12">
    <source>
        <dbReference type="ARBA" id="ARBA00023012"/>
    </source>
</evidence>
<dbReference type="SMART" id="SM00388">
    <property type="entry name" value="HisKA"/>
    <property type="match status" value="1"/>
</dbReference>
<dbReference type="InterPro" id="IPR036097">
    <property type="entry name" value="HisK_dim/P_sf"/>
</dbReference>
<keyword evidence="8" id="KW-0547">Nucleotide-binding</keyword>
<feature type="transmembrane region" description="Helical" evidence="14">
    <location>
        <begin position="15"/>
        <end position="40"/>
    </location>
</feature>
<evidence type="ECO:0000256" key="3">
    <source>
        <dbReference type="ARBA" id="ARBA00012438"/>
    </source>
</evidence>
<gene>
    <name evidence="17" type="ORF">HNP82_000938</name>
</gene>
<keyword evidence="12" id="KW-0902">Two-component regulatory system</keyword>
<evidence type="ECO:0000256" key="11">
    <source>
        <dbReference type="ARBA" id="ARBA00022989"/>
    </source>
</evidence>
<dbReference type="PROSITE" id="PS50885">
    <property type="entry name" value="HAMP"/>
    <property type="match status" value="1"/>
</dbReference>
<dbReference type="GO" id="GO:0005886">
    <property type="term" value="C:plasma membrane"/>
    <property type="evidence" value="ECO:0007669"/>
    <property type="project" value="UniProtKB-SubCell"/>
</dbReference>
<dbReference type="EMBL" id="JACHFW010000002">
    <property type="protein sequence ID" value="MBB5263840.1"/>
    <property type="molecule type" value="Genomic_DNA"/>
</dbReference>
<evidence type="ECO:0000256" key="14">
    <source>
        <dbReference type="SAM" id="Phobius"/>
    </source>
</evidence>
<dbReference type="InterPro" id="IPR003660">
    <property type="entry name" value="HAMP_dom"/>
</dbReference>
<accession>A0A7W8H9Y0</accession>
<sequence length="409" mass="45865">MKANLFKSYRMQMMYYTLLSAAITIGLDVLVLFVAAKIIYLVKKASKASASIQERVGESIAGNFPALAQSTAQSENAVQGQGSYSAGFHRDFELFGQNFHWGLVVLLIFVSVVIFVFIFHLLTRKMSAYIEEITASIQRIAQGDFSSTVEVKYDNEFSIIARNLNIMASDLYELKTKERETENTKNELITNVAHDLRTPLTSIIGYLDILNGGGELPQEAKKKYLQIAYDKSKRLEKLINDLFSFTKLEYGNMPIKTALIDVVKLLEQQVDEFYPSFEENGLECEFKTYIQSAPVLADGDMLARAFENLISNAVKYGKDGKVIRVTAKREGDEVKIMIVNYGTIIPQEDLPYIFDRFYRVEQSRQESTGGTGLGLSIAKSIIEKHGGRIQARSSMAGTAFEVYLKIAKG</sequence>
<name>A0A7W8H9Y0_9FIRM</name>
<dbReference type="GO" id="GO:0000155">
    <property type="term" value="F:phosphorelay sensor kinase activity"/>
    <property type="evidence" value="ECO:0007669"/>
    <property type="project" value="InterPro"/>
</dbReference>
<dbReference type="PROSITE" id="PS50109">
    <property type="entry name" value="HIS_KIN"/>
    <property type="match status" value="1"/>
</dbReference>
<evidence type="ECO:0000256" key="1">
    <source>
        <dbReference type="ARBA" id="ARBA00000085"/>
    </source>
</evidence>
<dbReference type="PRINTS" id="PR00344">
    <property type="entry name" value="BCTRLSENSOR"/>
</dbReference>
<feature type="transmembrane region" description="Helical" evidence="14">
    <location>
        <begin position="99"/>
        <end position="122"/>
    </location>
</feature>
<dbReference type="Pfam" id="PF00672">
    <property type="entry name" value="HAMP"/>
    <property type="match status" value="1"/>
</dbReference>
<dbReference type="Gene3D" id="1.10.287.130">
    <property type="match status" value="1"/>
</dbReference>
<evidence type="ECO:0000256" key="4">
    <source>
        <dbReference type="ARBA" id="ARBA00022475"/>
    </source>
</evidence>
<keyword evidence="18" id="KW-1185">Reference proteome</keyword>
<evidence type="ECO:0000313" key="18">
    <source>
        <dbReference type="Proteomes" id="UP000543642"/>
    </source>
</evidence>
<dbReference type="SMART" id="SM00387">
    <property type="entry name" value="HATPase_c"/>
    <property type="match status" value="1"/>
</dbReference>
<evidence type="ECO:0000256" key="13">
    <source>
        <dbReference type="ARBA" id="ARBA00023136"/>
    </source>
</evidence>
<dbReference type="RefSeq" id="WP_183771986.1">
    <property type="nucleotide sequence ID" value="NZ_CAWVEG010000082.1"/>
</dbReference>
<proteinExistence type="predicted"/>
<feature type="domain" description="Histidine kinase" evidence="15">
    <location>
        <begin position="191"/>
        <end position="408"/>
    </location>
</feature>
<evidence type="ECO:0000313" key="17">
    <source>
        <dbReference type="EMBL" id="MBB5263840.1"/>
    </source>
</evidence>
<feature type="domain" description="HAMP" evidence="16">
    <location>
        <begin position="124"/>
        <end position="176"/>
    </location>
</feature>
<dbReference type="InterPro" id="IPR003594">
    <property type="entry name" value="HATPase_dom"/>
</dbReference>
<dbReference type="Gene3D" id="6.10.340.10">
    <property type="match status" value="1"/>
</dbReference>
<dbReference type="CDD" id="cd06225">
    <property type="entry name" value="HAMP"/>
    <property type="match status" value="1"/>
</dbReference>
<dbReference type="SUPFAM" id="SSF47384">
    <property type="entry name" value="Homodimeric domain of signal transducing histidine kinase"/>
    <property type="match status" value="1"/>
</dbReference>
<evidence type="ECO:0000256" key="5">
    <source>
        <dbReference type="ARBA" id="ARBA00022553"/>
    </source>
</evidence>
<dbReference type="Gene3D" id="3.30.565.10">
    <property type="entry name" value="Histidine kinase-like ATPase, C-terminal domain"/>
    <property type="match status" value="1"/>
</dbReference>
<evidence type="ECO:0000256" key="10">
    <source>
        <dbReference type="ARBA" id="ARBA00022840"/>
    </source>
</evidence>
<dbReference type="SMART" id="SM00304">
    <property type="entry name" value="HAMP"/>
    <property type="match status" value="1"/>
</dbReference>
<reference evidence="17 18" key="1">
    <citation type="submission" date="2020-08" db="EMBL/GenBank/DDBJ databases">
        <title>Genomic Encyclopedia of Type Strains, Phase IV (KMG-IV): sequencing the most valuable type-strain genomes for metagenomic binning, comparative biology and taxonomic classification.</title>
        <authorList>
            <person name="Goeker M."/>
        </authorList>
    </citation>
    <scope>NUCLEOTIDE SEQUENCE [LARGE SCALE GENOMIC DNA]</scope>
    <source>
        <strain evidence="17 18">DSM 106146</strain>
    </source>
</reference>
<comment type="catalytic activity">
    <reaction evidence="1">
        <text>ATP + protein L-histidine = ADP + protein N-phospho-L-histidine.</text>
        <dbReference type="EC" id="2.7.13.3"/>
    </reaction>
</comment>
<dbReference type="Pfam" id="PF02518">
    <property type="entry name" value="HATPase_c"/>
    <property type="match status" value="1"/>
</dbReference>
<dbReference type="SUPFAM" id="SSF55874">
    <property type="entry name" value="ATPase domain of HSP90 chaperone/DNA topoisomerase II/histidine kinase"/>
    <property type="match status" value="1"/>
</dbReference>
<dbReference type="InterPro" id="IPR003661">
    <property type="entry name" value="HisK_dim/P_dom"/>
</dbReference>
<dbReference type="GO" id="GO:0005524">
    <property type="term" value="F:ATP binding"/>
    <property type="evidence" value="ECO:0007669"/>
    <property type="project" value="UniProtKB-KW"/>
</dbReference>
<dbReference type="EC" id="2.7.13.3" evidence="3"/>
<evidence type="ECO:0000256" key="7">
    <source>
        <dbReference type="ARBA" id="ARBA00022692"/>
    </source>
</evidence>
<protein>
    <recommendedName>
        <fullName evidence="3">histidine kinase</fullName>
        <ecNumber evidence="3">2.7.13.3</ecNumber>
    </recommendedName>
</protein>
<evidence type="ECO:0000259" key="16">
    <source>
        <dbReference type="PROSITE" id="PS50885"/>
    </source>
</evidence>
<comment type="subcellular location">
    <subcellularLocation>
        <location evidence="2">Cell membrane</location>
        <topology evidence="2">Multi-pass membrane protein</topology>
    </subcellularLocation>
</comment>
<dbReference type="FunFam" id="1.10.287.130:FF:000008">
    <property type="entry name" value="Two-component sensor histidine kinase"/>
    <property type="match status" value="1"/>
</dbReference>
<dbReference type="PANTHER" id="PTHR45528">
    <property type="entry name" value="SENSOR HISTIDINE KINASE CPXA"/>
    <property type="match status" value="1"/>
</dbReference>
<keyword evidence="5" id="KW-0597">Phosphoprotein</keyword>
<keyword evidence="9 17" id="KW-0418">Kinase</keyword>
<keyword evidence="7 14" id="KW-0812">Transmembrane</keyword>
<dbReference type="PANTHER" id="PTHR45528:SF1">
    <property type="entry name" value="SENSOR HISTIDINE KINASE CPXA"/>
    <property type="match status" value="1"/>
</dbReference>
<dbReference type="InterPro" id="IPR005467">
    <property type="entry name" value="His_kinase_dom"/>
</dbReference>
<organism evidence="17 18">
    <name type="scientific">Catenibacillus scindens</name>
    <dbReference type="NCBI Taxonomy" id="673271"/>
    <lineage>
        <taxon>Bacteria</taxon>
        <taxon>Bacillati</taxon>
        <taxon>Bacillota</taxon>
        <taxon>Clostridia</taxon>
        <taxon>Lachnospirales</taxon>
        <taxon>Lachnospiraceae</taxon>
        <taxon>Catenibacillus</taxon>
    </lineage>
</organism>
<dbReference type="CDD" id="cd00075">
    <property type="entry name" value="HATPase"/>
    <property type="match status" value="1"/>
</dbReference>
<dbReference type="Proteomes" id="UP000543642">
    <property type="component" value="Unassembled WGS sequence"/>
</dbReference>
<evidence type="ECO:0000256" key="8">
    <source>
        <dbReference type="ARBA" id="ARBA00022741"/>
    </source>
</evidence>
<keyword evidence="6" id="KW-0808">Transferase</keyword>
<keyword evidence="10" id="KW-0067">ATP-binding</keyword>
<dbReference type="CDD" id="cd00082">
    <property type="entry name" value="HisKA"/>
    <property type="match status" value="1"/>
</dbReference>
<evidence type="ECO:0000259" key="15">
    <source>
        <dbReference type="PROSITE" id="PS50109"/>
    </source>
</evidence>
<dbReference type="InterPro" id="IPR036890">
    <property type="entry name" value="HATPase_C_sf"/>
</dbReference>
<dbReference type="InterPro" id="IPR050398">
    <property type="entry name" value="HssS/ArlS-like"/>
</dbReference>
<dbReference type="SUPFAM" id="SSF158472">
    <property type="entry name" value="HAMP domain-like"/>
    <property type="match status" value="1"/>
</dbReference>
<dbReference type="FunFam" id="3.30.565.10:FF:000013">
    <property type="entry name" value="Two-component sensor histidine kinase"/>
    <property type="match status" value="1"/>
</dbReference>
<dbReference type="AlphaFoldDB" id="A0A7W8H9Y0"/>
<dbReference type="InterPro" id="IPR004358">
    <property type="entry name" value="Sig_transdc_His_kin-like_C"/>
</dbReference>